<dbReference type="NCBIfam" id="NF005592">
    <property type="entry name" value="PRK07322.1"/>
    <property type="match status" value="1"/>
</dbReference>
<dbReference type="InterPro" id="IPR000836">
    <property type="entry name" value="PRTase_dom"/>
</dbReference>
<dbReference type="PANTHER" id="PTHR43218:SF1">
    <property type="entry name" value="PHOSPHORIBOSYLTRANSFERASE"/>
    <property type="match status" value="1"/>
</dbReference>
<protein>
    <submittedName>
        <fullName evidence="2">Adenine phosphoribosyltransferase</fullName>
    </submittedName>
</protein>
<name>A0A0R2LSW0_9LACO</name>
<dbReference type="PATRIC" id="fig|616990.3.peg.946"/>
<accession>A0A0R2LSW0</accession>
<evidence type="ECO:0000313" key="2">
    <source>
        <dbReference type="EMBL" id="KRO04696.1"/>
    </source>
</evidence>
<keyword evidence="2" id="KW-0328">Glycosyltransferase</keyword>
<reference evidence="2 3" key="1">
    <citation type="journal article" date="2015" name="Genome Announc.">
        <title>Expanding the biotechnology potential of lactobacilli through comparative genomics of 213 strains and associated genera.</title>
        <authorList>
            <person name="Sun Z."/>
            <person name="Harris H.M."/>
            <person name="McCann A."/>
            <person name="Guo C."/>
            <person name="Argimon S."/>
            <person name="Zhang W."/>
            <person name="Yang X."/>
            <person name="Jeffery I.B."/>
            <person name="Cooney J.C."/>
            <person name="Kagawa T.F."/>
            <person name="Liu W."/>
            <person name="Song Y."/>
            <person name="Salvetti E."/>
            <person name="Wrobel A."/>
            <person name="Rasinkangas P."/>
            <person name="Parkhill J."/>
            <person name="Rea M.C."/>
            <person name="O'Sullivan O."/>
            <person name="Ritari J."/>
            <person name="Douillard F.P."/>
            <person name="Paul Ross R."/>
            <person name="Yang R."/>
            <person name="Briner A.E."/>
            <person name="Felis G.E."/>
            <person name="de Vos W.M."/>
            <person name="Barrangou R."/>
            <person name="Klaenhammer T.R."/>
            <person name="Caufield P.W."/>
            <person name="Cui Y."/>
            <person name="Zhang H."/>
            <person name="O'Toole P.W."/>
        </authorList>
    </citation>
    <scope>NUCLEOTIDE SEQUENCE [LARGE SCALE GENOMIC DNA]</scope>
    <source>
        <strain evidence="2 3">DSM 22467</strain>
    </source>
</reference>
<dbReference type="Pfam" id="PF00156">
    <property type="entry name" value="Pribosyltran"/>
    <property type="match status" value="1"/>
</dbReference>
<dbReference type="GO" id="GO:0016757">
    <property type="term" value="F:glycosyltransferase activity"/>
    <property type="evidence" value="ECO:0007669"/>
    <property type="project" value="UniProtKB-KW"/>
</dbReference>
<keyword evidence="2" id="KW-0808">Transferase</keyword>
<evidence type="ECO:0000313" key="3">
    <source>
        <dbReference type="Proteomes" id="UP000051906"/>
    </source>
</evidence>
<evidence type="ECO:0000259" key="1">
    <source>
        <dbReference type="Pfam" id="PF00156"/>
    </source>
</evidence>
<dbReference type="Proteomes" id="UP000051906">
    <property type="component" value="Unassembled WGS sequence"/>
</dbReference>
<dbReference type="AlphaFoldDB" id="A0A0R2LSW0"/>
<comment type="caution">
    <text evidence="2">The sequence shown here is derived from an EMBL/GenBank/DDBJ whole genome shotgun (WGS) entry which is preliminary data.</text>
</comment>
<organism evidence="2 3">
    <name type="scientific">Levilactobacillus paucivorans</name>
    <dbReference type="NCBI Taxonomy" id="616990"/>
    <lineage>
        <taxon>Bacteria</taxon>
        <taxon>Bacillati</taxon>
        <taxon>Bacillota</taxon>
        <taxon>Bacilli</taxon>
        <taxon>Lactobacillales</taxon>
        <taxon>Lactobacillaceae</taxon>
        <taxon>Levilactobacillus</taxon>
    </lineage>
</organism>
<sequence length="183" mass="19785">MQKYFELQVGPLTRQLPIMPISDTLAIASFVLLGDAELTDYAASELAKRVPTDFDYLVTLESKGIPLAQELSRCTNHAQYVVLRKSVKDYMRAPQTVPVSAITTSAPQQLVLDGTDADRLVAKKVVIVDDVISSGGSLQAAKTLIERAGATVVSQVAILAEGDAVDRTDIHYLAELPLFPITD</sequence>
<dbReference type="RefSeq" id="WP_057877712.1">
    <property type="nucleotide sequence ID" value="NZ_JQCA01000025.1"/>
</dbReference>
<dbReference type="CDD" id="cd06223">
    <property type="entry name" value="PRTases_typeI"/>
    <property type="match status" value="1"/>
</dbReference>
<dbReference type="PANTHER" id="PTHR43218">
    <property type="entry name" value="PHOSPHORIBOSYLTRANSFERASE-RELATED"/>
    <property type="match status" value="1"/>
</dbReference>
<keyword evidence="3" id="KW-1185">Reference proteome</keyword>
<dbReference type="EMBL" id="JQCA01000025">
    <property type="protein sequence ID" value="KRO04696.1"/>
    <property type="molecule type" value="Genomic_DNA"/>
</dbReference>
<dbReference type="SUPFAM" id="SSF53271">
    <property type="entry name" value="PRTase-like"/>
    <property type="match status" value="1"/>
</dbReference>
<proteinExistence type="predicted"/>
<dbReference type="Gene3D" id="3.40.50.2020">
    <property type="match status" value="1"/>
</dbReference>
<feature type="domain" description="Phosphoribosyltransferase" evidence="1">
    <location>
        <begin position="42"/>
        <end position="167"/>
    </location>
</feature>
<dbReference type="STRING" id="616990.IV54_GL000870"/>
<dbReference type="OrthoDB" id="4213751at2"/>
<dbReference type="InterPro" id="IPR029057">
    <property type="entry name" value="PRTase-like"/>
</dbReference>
<gene>
    <name evidence="2" type="ORF">IV54_GL000870</name>
</gene>